<dbReference type="AlphaFoldDB" id="A0A974CAF8"/>
<protein>
    <submittedName>
        <fullName evidence="1">Uncharacterized protein</fullName>
    </submittedName>
</protein>
<dbReference type="Proteomes" id="UP000694892">
    <property type="component" value="Chromosome 8L"/>
</dbReference>
<reference evidence="2" key="1">
    <citation type="journal article" date="2016" name="Nature">
        <title>Genome evolution in the allotetraploid frog Xenopus laevis.</title>
        <authorList>
            <person name="Session A.M."/>
            <person name="Uno Y."/>
            <person name="Kwon T."/>
            <person name="Chapman J.A."/>
            <person name="Toyoda A."/>
            <person name="Takahashi S."/>
            <person name="Fukui A."/>
            <person name="Hikosaka A."/>
            <person name="Suzuki A."/>
            <person name="Kondo M."/>
            <person name="van Heeringen S.J."/>
            <person name="Quigley I."/>
            <person name="Heinz S."/>
            <person name="Ogino H."/>
            <person name="Ochi H."/>
            <person name="Hellsten U."/>
            <person name="Lyons J.B."/>
            <person name="Simakov O."/>
            <person name="Putnam N."/>
            <person name="Stites J."/>
            <person name="Kuroki Y."/>
            <person name="Tanaka T."/>
            <person name="Michiue T."/>
            <person name="Watanabe M."/>
            <person name="Bogdanovic O."/>
            <person name="Lister R."/>
            <person name="Georgiou G."/>
            <person name="Paranjpe S.S."/>
            <person name="van Kruijsbergen I."/>
            <person name="Shu S."/>
            <person name="Carlson J."/>
            <person name="Kinoshita T."/>
            <person name="Ohta Y."/>
            <person name="Mawaribuchi S."/>
            <person name="Jenkins J."/>
            <person name="Grimwood J."/>
            <person name="Schmutz J."/>
            <person name="Mitros T."/>
            <person name="Mozaffari S.V."/>
            <person name="Suzuki Y."/>
            <person name="Haramoto Y."/>
            <person name="Yamamoto T.S."/>
            <person name="Takagi C."/>
            <person name="Heald R."/>
            <person name="Miller K."/>
            <person name="Haudenschild C."/>
            <person name="Kitzman J."/>
            <person name="Nakayama T."/>
            <person name="Izutsu Y."/>
            <person name="Robert J."/>
            <person name="Fortriede J."/>
            <person name="Burns K."/>
            <person name="Lotay V."/>
            <person name="Karimi K."/>
            <person name="Yasuoka Y."/>
            <person name="Dichmann D.S."/>
            <person name="Flajnik M.F."/>
            <person name="Houston D.W."/>
            <person name="Shendure J."/>
            <person name="DuPasquier L."/>
            <person name="Vize P.D."/>
            <person name="Zorn A.M."/>
            <person name="Ito M."/>
            <person name="Marcotte E.M."/>
            <person name="Wallingford J.B."/>
            <person name="Ito Y."/>
            <person name="Asashima M."/>
            <person name="Ueno N."/>
            <person name="Matsuda Y."/>
            <person name="Veenstra G.J."/>
            <person name="Fujiyama A."/>
            <person name="Harland R.M."/>
            <person name="Taira M."/>
            <person name="Rokhsar D.S."/>
        </authorList>
    </citation>
    <scope>NUCLEOTIDE SEQUENCE [LARGE SCALE GENOMIC DNA]</scope>
    <source>
        <strain evidence="2">J</strain>
    </source>
</reference>
<gene>
    <name evidence="1" type="ORF">XELAEV_18040804mg</name>
</gene>
<name>A0A974CAF8_XENLA</name>
<organism evidence="1 2">
    <name type="scientific">Xenopus laevis</name>
    <name type="common">African clawed frog</name>
    <dbReference type="NCBI Taxonomy" id="8355"/>
    <lineage>
        <taxon>Eukaryota</taxon>
        <taxon>Metazoa</taxon>
        <taxon>Chordata</taxon>
        <taxon>Craniata</taxon>
        <taxon>Vertebrata</taxon>
        <taxon>Euteleostomi</taxon>
        <taxon>Amphibia</taxon>
        <taxon>Batrachia</taxon>
        <taxon>Anura</taxon>
        <taxon>Pipoidea</taxon>
        <taxon>Pipidae</taxon>
        <taxon>Xenopodinae</taxon>
        <taxon>Xenopus</taxon>
        <taxon>Xenopus</taxon>
    </lineage>
</organism>
<evidence type="ECO:0000313" key="2">
    <source>
        <dbReference type="Proteomes" id="UP000694892"/>
    </source>
</evidence>
<accession>A0A974CAF8</accession>
<evidence type="ECO:0000313" key="1">
    <source>
        <dbReference type="EMBL" id="OCT69493.1"/>
    </source>
</evidence>
<sequence>MTVRVRLIVQGVFRQVPIGYTGSTADKAVTDRQTDRFGAGCRSRSPPQEGHRVNKSISFMFHKHIPFIDLGL</sequence>
<proteinExistence type="predicted"/>
<dbReference type="EMBL" id="CM004480">
    <property type="protein sequence ID" value="OCT69493.1"/>
    <property type="molecule type" value="Genomic_DNA"/>
</dbReference>